<evidence type="ECO:0000313" key="2">
    <source>
        <dbReference type="Proteomes" id="UP001154420"/>
    </source>
</evidence>
<accession>A0A9X5BFG1</accession>
<dbReference type="Proteomes" id="UP001154420">
    <property type="component" value="Unassembled WGS sequence"/>
</dbReference>
<evidence type="ECO:0000313" key="1">
    <source>
        <dbReference type="EMBL" id="NBJ92668.1"/>
    </source>
</evidence>
<dbReference type="AlphaFoldDB" id="A0A9X5BFG1"/>
<feature type="non-terminal residue" evidence="1">
    <location>
        <position position="1"/>
    </location>
</feature>
<reference evidence="1" key="1">
    <citation type="submission" date="2018-09" db="EMBL/GenBank/DDBJ databases">
        <title>Murine metabolic-syndrome-specific gut microbial biobank.</title>
        <authorList>
            <person name="Liu C."/>
        </authorList>
    </citation>
    <scope>NUCLEOTIDE SEQUENCE</scope>
    <source>
        <strain evidence="1">D42-62</strain>
    </source>
</reference>
<proteinExistence type="predicted"/>
<comment type="caution">
    <text evidence="1">The sequence shown here is derived from an EMBL/GenBank/DDBJ whole genome shotgun (WGS) entry which is preliminary data.</text>
</comment>
<dbReference type="RefSeq" id="WP_277935253.1">
    <property type="nucleotide sequence ID" value="NZ_QZDT01000011.1"/>
</dbReference>
<dbReference type="EMBL" id="QZDT01000011">
    <property type="protein sequence ID" value="NBJ92668.1"/>
    <property type="molecule type" value="Genomic_DNA"/>
</dbReference>
<protein>
    <submittedName>
        <fullName evidence="1">Uncharacterized protein</fullName>
    </submittedName>
</protein>
<keyword evidence="2" id="KW-1185">Reference proteome</keyword>
<sequence length="62" mass="7159">FFHSLPVISLIKAIGKLSPRLILQEIFFQILYNKESLPSIKFLAYPHPLCPNRNDSFQTQAD</sequence>
<name>A0A9X5BFG1_9FIRM</name>
<organism evidence="1 2">
    <name type="scientific">Parablautia muri</name>
    <dbReference type="NCBI Taxonomy" id="2320879"/>
    <lineage>
        <taxon>Bacteria</taxon>
        <taxon>Bacillati</taxon>
        <taxon>Bacillota</taxon>
        <taxon>Clostridia</taxon>
        <taxon>Lachnospirales</taxon>
        <taxon>Lachnospiraceae</taxon>
        <taxon>Parablautia</taxon>
    </lineage>
</organism>
<gene>
    <name evidence="1" type="ORF">D5281_08695</name>
</gene>